<dbReference type="Pfam" id="PF03551">
    <property type="entry name" value="PadR"/>
    <property type="match status" value="1"/>
</dbReference>
<sequence length="192" mass="21423">MAADLSTTSYALLGLLALHPDDAAEGLTGYELKQRCDQTMRYYWVSPATSQVYTELARLARLDLVVATTEAENGRRSTRRYALNDTGRERLLSWLSTTEPDFPVLKHPVALRLMFGHLVGSEQVEKWLSAYIAQLEERTAELRAVRESLGDDPRLSSPARVADWGLAYFASESAISAELRTQLADSDAERVT</sequence>
<protein>
    <submittedName>
        <fullName evidence="2">PadR family transcriptional regulator</fullName>
    </submittedName>
</protein>
<comment type="caution">
    <text evidence="2">The sequence shown here is derived from an EMBL/GenBank/DDBJ whole genome shotgun (WGS) entry which is preliminary data.</text>
</comment>
<dbReference type="Gene3D" id="6.10.140.1570">
    <property type="match status" value="1"/>
</dbReference>
<dbReference type="Gene3D" id="1.10.10.10">
    <property type="entry name" value="Winged helix-like DNA-binding domain superfamily/Winged helix DNA-binding domain"/>
    <property type="match status" value="1"/>
</dbReference>
<dbReference type="InterPro" id="IPR036390">
    <property type="entry name" value="WH_DNA-bd_sf"/>
</dbReference>
<dbReference type="Proteomes" id="UP000306740">
    <property type="component" value="Unassembled WGS sequence"/>
</dbReference>
<evidence type="ECO:0000259" key="1">
    <source>
        <dbReference type="Pfam" id="PF03551"/>
    </source>
</evidence>
<organism evidence="2 3">
    <name type="scientific">Mumia zhuanghuii</name>
    <dbReference type="NCBI Taxonomy" id="2585211"/>
    <lineage>
        <taxon>Bacteria</taxon>
        <taxon>Bacillati</taxon>
        <taxon>Actinomycetota</taxon>
        <taxon>Actinomycetes</taxon>
        <taxon>Propionibacteriales</taxon>
        <taxon>Nocardioidaceae</taxon>
        <taxon>Mumia</taxon>
    </lineage>
</organism>
<dbReference type="OrthoDB" id="3746369at2"/>
<dbReference type="EMBL" id="VDFR01000147">
    <property type="protein sequence ID" value="TNC35413.1"/>
    <property type="molecule type" value="Genomic_DNA"/>
</dbReference>
<dbReference type="InterPro" id="IPR036388">
    <property type="entry name" value="WH-like_DNA-bd_sf"/>
</dbReference>
<dbReference type="InterPro" id="IPR005149">
    <property type="entry name" value="Tscrpt_reg_PadR_N"/>
</dbReference>
<dbReference type="RefSeq" id="WP_139106962.1">
    <property type="nucleotide sequence ID" value="NZ_VDFR01000147.1"/>
</dbReference>
<dbReference type="SUPFAM" id="SSF46785">
    <property type="entry name" value="Winged helix' DNA-binding domain"/>
    <property type="match status" value="1"/>
</dbReference>
<name>A0A5C4MGG4_9ACTN</name>
<evidence type="ECO:0000313" key="2">
    <source>
        <dbReference type="EMBL" id="TNC35413.1"/>
    </source>
</evidence>
<evidence type="ECO:0000313" key="3">
    <source>
        <dbReference type="Proteomes" id="UP000306740"/>
    </source>
</evidence>
<dbReference type="AlphaFoldDB" id="A0A5C4MGG4"/>
<feature type="domain" description="Transcription regulator PadR N-terminal" evidence="1">
    <location>
        <begin position="26"/>
        <end position="91"/>
    </location>
</feature>
<proteinExistence type="predicted"/>
<reference evidence="2 3" key="1">
    <citation type="submission" date="2019-05" db="EMBL/GenBank/DDBJ databases">
        <title>Mumia sp. nov., isolated from the intestinal contents of plateau pika (Ochotona curzoniae) in the Qinghai-Tibet plateau of China.</title>
        <authorList>
            <person name="Tian Z."/>
        </authorList>
    </citation>
    <scope>NUCLEOTIDE SEQUENCE [LARGE SCALE GENOMIC DNA]</scope>
    <source>
        <strain evidence="3">527</strain>
    </source>
</reference>
<accession>A0A5C4MGG4</accession>
<gene>
    <name evidence="2" type="ORF">FHE65_27050</name>
</gene>